<accession>A0ABW8UVN5</accession>
<proteinExistence type="predicted"/>
<evidence type="ECO:0000313" key="3">
    <source>
        <dbReference type="Proteomes" id="UP001627408"/>
    </source>
</evidence>
<gene>
    <name evidence="2" type="ORF">ACERZ8_15510</name>
</gene>
<dbReference type="InterPro" id="IPR050508">
    <property type="entry name" value="Methyltransf_Superfamily"/>
</dbReference>
<dbReference type="EMBL" id="JBHDIY010000002">
    <property type="protein sequence ID" value="MFL4471218.1"/>
    <property type="molecule type" value="Genomic_DNA"/>
</dbReference>
<dbReference type="InterPro" id="IPR013216">
    <property type="entry name" value="Methyltransf_11"/>
</dbReference>
<keyword evidence="2" id="KW-0808">Transferase</keyword>
<dbReference type="PANTHER" id="PTHR42912:SF93">
    <property type="entry name" value="N6-ADENOSINE-METHYLTRANSFERASE TMT1A"/>
    <property type="match status" value="1"/>
</dbReference>
<dbReference type="InterPro" id="IPR029063">
    <property type="entry name" value="SAM-dependent_MTases_sf"/>
</dbReference>
<dbReference type="Pfam" id="PF08241">
    <property type="entry name" value="Methyltransf_11"/>
    <property type="match status" value="1"/>
</dbReference>
<sequence>MIGQAPLKIEEEAAMTPNYLSINKDAWNADAANWVDFAKNHWALEAPVWGTWGNTEAELHLLPEDMTGLEAIELGCGTGYVSGWMDRRSAQVTAIDISREQLATARAIAKEHGADITFLEGNAEATGLPDASFDFAISEYGASIWCAPDKWLREAWRLLRPGGRLVFLGNHPLSLICSPVDGSPAEWTLHRPYREMWGADWTKVAFEPTGVCFNLTISSWMDLFADIGFAVTKYQELYAPEDQMGTRAAIPADWAKSYPVEQVWHLRKPE</sequence>
<comment type="caution">
    <text evidence="2">The sequence shown here is derived from an EMBL/GenBank/DDBJ whole genome shotgun (WGS) entry which is preliminary data.</text>
</comment>
<feature type="domain" description="Methyltransferase type 11" evidence="1">
    <location>
        <begin position="73"/>
        <end position="167"/>
    </location>
</feature>
<protein>
    <submittedName>
        <fullName evidence="2">Class I SAM-dependent methyltransferase</fullName>
        <ecNumber evidence="2">2.1.1.-</ecNumber>
    </submittedName>
</protein>
<dbReference type="RefSeq" id="WP_407593045.1">
    <property type="nucleotide sequence ID" value="NZ_JBHDIY010000002.1"/>
</dbReference>
<dbReference type="Proteomes" id="UP001627408">
    <property type="component" value="Unassembled WGS sequence"/>
</dbReference>
<evidence type="ECO:0000259" key="1">
    <source>
        <dbReference type="Pfam" id="PF08241"/>
    </source>
</evidence>
<dbReference type="CDD" id="cd02440">
    <property type="entry name" value="AdoMet_MTases"/>
    <property type="match status" value="1"/>
</dbReference>
<dbReference type="Gene3D" id="3.40.50.150">
    <property type="entry name" value="Vaccinia Virus protein VP39"/>
    <property type="match status" value="1"/>
</dbReference>
<organism evidence="2 3">
    <name type="scientific">Tateyamaria armeniaca</name>
    <dbReference type="NCBI Taxonomy" id="2518930"/>
    <lineage>
        <taxon>Bacteria</taxon>
        <taxon>Pseudomonadati</taxon>
        <taxon>Pseudomonadota</taxon>
        <taxon>Alphaproteobacteria</taxon>
        <taxon>Rhodobacterales</taxon>
        <taxon>Roseobacteraceae</taxon>
        <taxon>Tateyamaria</taxon>
    </lineage>
</organism>
<name>A0ABW8UVN5_9RHOB</name>
<dbReference type="GO" id="GO:0008168">
    <property type="term" value="F:methyltransferase activity"/>
    <property type="evidence" value="ECO:0007669"/>
    <property type="project" value="UniProtKB-KW"/>
</dbReference>
<keyword evidence="3" id="KW-1185">Reference proteome</keyword>
<dbReference type="GO" id="GO:0032259">
    <property type="term" value="P:methylation"/>
    <property type="evidence" value="ECO:0007669"/>
    <property type="project" value="UniProtKB-KW"/>
</dbReference>
<keyword evidence="2" id="KW-0489">Methyltransferase</keyword>
<reference evidence="2 3" key="1">
    <citation type="submission" date="2024-08" db="EMBL/GenBank/DDBJ databases">
        <title>Tateyamaria sp. nov., isolated from marine algae.</title>
        <authorList>
            <person name="Choi B.J."/>
            <person name="Kim J.M."/>
            <person name="Lee J.K."/>
            <person name="Choi D.G."/>
            <person name="Bayburt H."/>
            <person name="Baek J.H."/>
            <person name="Han D.M."/>
            <person name="Jeon C.O."/>
        </authorList>
    </citation>
    <scope>NUCLEOTIDE SEQUENCE [LARGE SCALE GENOMIC DNA]</scope>
    <source>
        <strain evidence="2 3">KMU-156</strain>
    </source>
</reference>
<evidence type="ECO:0000313" key="2">
    <source>
        <dbReference type="EMBL" id="MFL4471218.1"/>
    </source>
</evidence>
<dbReference type="SUPFAM" id="SSF53335">
    <property type="entry name" value="S-adenosyl-L-methionine-dependent methyltransferases"/>
    <property type="match status" value="1"/>
</dbReference>
<dbReference type="PANTHER" id="PTHR42912">
    <property type="entry name" value="METHYLTRANSFERASE"/>
    <property type="match status" value="1"/>
</dbReference>
<dbReference type="EC" id="2.1.1.-" evidence="2"/>